<feature type="transmembrane region" description="Helical" evidence="2">
    <location>
        <begin position="26"/>
        <end position="47"/>
    </location>
</feature>
<dbReference type="Proteomes" id="UP000230002">
    <property type="component" value="Unassembled WGS sequence"/>
</dbReference>
<keyword evidence="2" id="KW-1133">Transmembrane helix</keyword>
<proteinExistence type="predicted"/>
<reference evidence="3 4" key="1">
    <citation type="journal article" date="2015" name="Sci. Rep.">
        <title>Chromosome-level genome map provides insights into diverse defense mechanisms in the medicinal fungus Ganoderma sinense.</title>
        <authorList>
            <person name="Zhu Y."/>
            <person name="Xu J."/>
            <person name="Sun C."/>
            <person name="Zhou S."/>
            <person name="Xu H."/>
            <person name="Nelson D.R."/>
            <person name="Qian J."/>
            <person name="Song J."/>
            <person name="Luo H."/>
            <person name="Xiang L."/>
            <person name="Li Y."/>
            <person name="Xu Z."/>
            <person name="Ji A."/>
            <person name="Wang L."/>
            <person name="Lu S."/>
            <person name="Hayward A."/>
            <person name="Sun W."/>
            <person name="Li X."/>
            <person name="Schwartz D.C."/>
            <person name="Wang Y."/>
            <person name="Chen S."/>
        </authorList>
    </citation>
    <scope>NUCLEOTIDE SEQUENCE [LARGE SCALE GENOMIC DNA]</scope>
    <source>
        <strain evidence="3 4">ZZ0214-1</strain>
    </source>
</reference>
<keyword evidence="4" id="KW-1185">Reference proteome</keyword>
<evidence type="ECO:0000256" key="1">
    <source>
        <dbReference type="SAM" id="MobiDB-lite"/>
    </source>
</evidence>
<keyword evidence="2" id="KW-0812">Transmembrane</keyword>
<feature type="transmembrane region" description="Helical" evidence="2">
    <location>
        <begin position="258"/>
        <end position="280"/>
    </location>
</feature>
<protein>
    <submittedName>
        <fullName evidence="3">Uncharacterized protein</fullName>
    </submittedName>
</protein>
<dbReference type="STRING" id="1077348.A0A2G8SJD1"/>
<dbReference type="OrthoDB" id="3357408at2759"/>
<evidence type="ECO:0000313" key="4">
    <source>
        <dbReference type="Proteomes" id="UP000230002"/>
    </source>
</evidence>
<name>A0A2G8SJD1_9APHY</name>
<organism evidence="3 4">
    <name type="scientific">Ganoderma sinense ZZ0214-1</name>
    <dbReference type="NCBI Taxonomy" id="1077348"/>
    <lineage>
        <taxon>Eukaryota</taxon>
        <taxon>Fungi</taxon>
        <taxon>Dikarya</taxon>
        <taxon>Basidiomycota</taxon>
        <taxon>Agaricomycotina</taxon>
        <taxon>Agaricomycetes</taxon>
        <taxon>Polyporales</taxon>
        <taxon>Polyporaceae</taxon>
        <taxon>Ganoderma</taxon>
    </lineage>
</organism>
<accession>A0A2G8SJD1</accession>
<feature type="region of interest" description="Disordered" evidence="1">
    <location>
        <begin position="326"/>
        <end position="346"/>
    </location>
</feature>
<keyword evidence="2" id="KW-0472">Membrane</keyword>
<comment type="caution">
    <text evidence="3">The sequence shown here is derived from an EMBL/GenBank/DDBJ whole genome shotgun (WGS) entry which is preliminary data.</text>
</comment>
<dbReference type="AlphaFoldDB" id="A0A2G8SJD1"/>
<feature type="transmembrane region" description="Helical" evidence="2">
    <location>
        <begin position="140"/>
        <end position="163"/>
    </location>
</feature>
<feature type="transmembrane region" description="Helical" evidence="2">
    <location>
        <begin position="183"/>
        <end position="204"/>
    </location>
</feature>
<evidence type="ECO:0000256" key="2">
    <source>
        <dbReference type="SAM" id="Phobius"/>
    </source>
</evidence>
<feature type="transmembrane region" description="Helical" evidence="2">
    <location>
        <begin position="225"/>
        <end position="246"/>
    </location>
</feature>
<feature type="transmembrane region" description="Helical" evidence="2">
    <location>
        <begin position="59"/>
        <end position="83"/>
    </location>
</feature>
<evidence type="ECO:0000313" key="3">
    <source>
        <dbReference type="EMBL" id="PIL33861.1"/>
    </source>
</evidence>
<dbReference type="EMBL" id="AYKW01000006">
    <property type="protein sequence ID" value="PIL33861.1"/>
    <property type="molecule type" value="Genomic_DNA"/>
</dbReference>
<feature type="compositionally biased region" description="Polar residues" evidence="1">
    <location>
        <begin position="326"/>
        <end position="340"/>
    </location>
</feature>
<sequence>MRYIVPANAAPMAVAFIPLDKAYLTAIWLETLFYGINLSLFCYYVYALRFRRTRKITPIVFWVAVLMFMFSTTHVSLGFYRLIRGFIDLRDQPGGPGAYFSDVSTPPNVAKVTIHSVNSILGDSIVVWRCWHVWGGEWRVCVVPILLIIASAVCGFAQAIIFAEAKTVHSAFANELERWNGSLFSLSLVTNVVVTTLIAARIWFITRESGGVVSSQFRYTKVLVLVIESAMIYSAALLVEITLYFIGSNAFYIVYDPIAQLTGIVPTMIIVMSALGLTSADFESGAVSRRGDRDRDRQTTQMTTMRFQGKSTQMQVMSLPGLTTDNSASAGSYPTTTADSGSRWGLGSGNAKESTLKLPEIEIVEGPLAV</sequence>
<gene>
    <name evidence="3" type="ORF">GSI_03567</name>
</gene>